<dbReference type="Pfam" id="PF13180">
    <property type="entry name" value="PDZ_2"/>
    <property type="match status" value="1"/>
</dbReference>
<dbReference type="SUPFAM" id="SSF54211">
    <property type="entry name" value="Ribosomal protein S5 domain 2-like"/>
    <property type="match status" value="1"/>
</dbReference>
<evidence type="ECO:0000313" key="2">
    <source>
        <dbReference type="EMBL" id="MBZ5740671.1"/>
    </source>
</evidence>
<dbReference type="InterPro" id="IPR036034">
    <property type="entry name" value="PDZ_sf"/>
</dbReference>
<dbReference type="PROSITE" id="PS50106">
    <property type="entry name" value="PDZ"/>
    <property type="match status" value="1"/>
</dbReference>
<proteinExistence type="predicted"/>
<dbReference type="SMART" id="SM00228">
    <property type="entry name" value="PDZ"/>
    <property type="match status" value="1"/>
</dbReference>
<dbReference type="Proteomes" id="UP000780875">
    <property type="component" value="Unassembled WGS sequence"/>
</dbReference>
<name>A0ABS7UI53_9ACTN</name>
<evidence type="ECO:0000313" key="3">
    <source>
        <dbReference type="Proteomes" id="UP000780875"/>
    </source>
</evidence>
<sequence>MTQRTLAGLLAVPLLIGLWVAAAFESLPYVTYEPGLTVNVLGTNGDGDEIIQVSGHKTYRDDGELRMTTVYVSQRDAHNTIFELMHDWISRDAAVYPHDAIYQEGGTQESDKQEGQAEMTSSQDAATAAALTDLGYHVTEAVVADVSKDSPADGALEKGDVITKVDGEQVANADQVVVAVQGAPAGETLHLVVRRDDETEKVDVTPEQVDGHPQVGVQVGTQTTKFPFDVTVGIDPTIGGPSAGLMFSLGIYDTLTPGSLTGGKTIAGTGTMDAAGHVGSIGGIQQKIVGARNAGAELFLVPAENCDEALGAPNGDMRLVKATTMHDARESVEKWVADPNADLPSCEDS</sequence>
<dbReference type="Gene3D" id="3.30.230.10">
    <property type="match status" value="1"/>
</dbReference>
<dbReference type="RefSeq" id="WP_224125029.1">
    <property type="nucleotide sequence ID" value="NZ_JAIQZJ010000016.1"/>
</dbReference>
<accession>A0ABS7UI53</accession>
<comment type="caution">
    <text evidence="2">The sequence shown here is derived from an EMBL/GenBank/DDBJ whole genome shotgun (WGS) entry which is preliminary data.</text>
</comment>
<dbReference type="EMBL" id="JAIQZJ010000016">
    <property type="protein sequence ID" value="MBZ5740671.1"/>
    <property type="molecule type" value="Genomic_DNA"/>
</dbReference>
<dbReference type="InterPro" id="IPR027065">
    <property type="entry name" value="Lon_Prtase"/>
</dbReference>
<dbReference type="PANTHER" id="PTHR10046">
    <property type="entry name" value="ATP DEPENDENT LON PROTEASE FAMILY MEMBER"/>
    <property type="match status" value="1"/>
</dbReference>
<dbReference type="Pfam" id="PF05362">
    <property type="entry name" value="Lon_C"/>
    <property type="match status" value="1"/>
</dbReference>
<reference evidence="2 3" key="1">
    <citation type="submission" date="2021-09" db="EMBL/GenBank/DDBJ databases">
        <title>Whole genome sequence of Nocardioides sp. GBK3QG-3.</title>
        <authorList>
            <person name="Tuo L."/>
        </authorList>
    </citation>
    <scope>NUCLEOTIDE SEQUENCE [LARGE SCALE GENOMIC DNA]</scope>
    <source>
        <strain evidence="2 3">GBK3QG-3</strain>
    </source>
</reference>
<evidence type="ECO:0000259" key="1">
    <source>
        <dbReference type="PROSITE" id="PS50106"/>
    </source>
</evidence>
<dbReference type="Gene3D" id="2.30.42.10">
    <property type="match status" value="1"/>
</dbReference>
<feature type="domain" description="PDZ" evidence="1">
    <location>
        <begin position="116"/>
        <end position="197"/>
    </location>
</feature>
<dbReference type="InterPro" id="IPR014721">
    <property type="entry name" value="Ribsml_uS5_D2-typ_fold_subgr"/>
</dbReference>
<dbReference type="SUPFAM" id="SSF50156">
    <property type="entry name" value="PDZ domain-like"/>
    <property type="match status" value="1"/>
</dbReference>
<organism evidence="2 3">
    <name type="scientific">Nocardioides mangrovi</name>
    <dbReference type="NCBI Taxonomy" id="2874580"/>
    <lineage>
        <taxon>Bacteria</taxon>
        <taxon>Bacillati</taxon>
        <taxon>Actinomycetota</taxon>
        <taxon>Actinomycetes</taxon>
        <taxon>Propionibacteriales</taxon>
        <taxon>Nocardioidaceae</taxon>
        <taxon>Nocardioides</taxon>
    </lineage>
</organism>
<dbReference type="CDD" id="cd06779">
    <property type="entry name" value="cpPDZ_Deg_HtrA-like"/>
    <property type="match status" value="1"/>
</dbReference>
<keyword evidence="3" id="KW-1185">Reference proteome</keyword>
<dbReference type="InterPro" id="IPR020568">
    <property type="entry name" value="Ribosomal_Su5_D2-typ_SF"/>
</dbReference>
<protein>
    <submittedName>
        <fullName evidence="2">PDZ domain-containing protein</fullName>
    </submittedName>
</protein>
<gene>
    <name evidence="2" type="ORF">K8U61_21045</name>
</gene>
<dbReference type="InterPro" id="IPR008269">
    <property type="entry name" value="Lon_proteolytic"/>
</dbReference>
<dbReference type="InterPro" id="IPR001478">
    <property type="entry name" value="PDZ"/>
</dbReference>